<dbReference type="AlphaFoldDB" id="A0A7X6DPD7"/>
<reference evidence="3 4" key="1">
    <citation type="journal article" date="2020" name="Nature">
        <title>Bacterial chemolithoautotrophy via manganese oxidation.</title>
        <authorList>
            <person name="Yu H."/>
            <person name="Leadbetter J.R."/>
        </authorList>
    </citation>
    <scope>NUCLEOTIDE SEQUENCE [LARGE SCALE GENOMIC DNA]</scope>
    <source>
        <strain evidence="3 4">Mn-1</strain>
    </source>
</reference>
<feature type="region of interest" description="Disordered" evidence="1">
    <location>
        <begin position="343"/>
        <end position="365"/>
    </location>
</feature>
<dbReference type="InterPro" id="IPR011033">
    <property type="entry name" value="PRC_barrel-like_sf"/>
</dbReference>
<evidence type="ECO:0000313" key="3">
    <source>
        <dbReference type="EMBL" id="NKE70933.1"/>
    </source>
</evidence>
<feature type="region of interest" description="Disordered" evidence="1">
    <location>
        <begin position="205"/>
        <end position="224"/>
    </location>
</feature>
<comment type="caution">
    <text evidence="3">The sequence shown here is derived from an EMBL/GenBank/DDBJ whole genome shotgun (WGS) entry which is preliminary data.</text>
</comment>
<dbReference type="PANTHER" id="PTHR38137:SF2">
    <property type="entry name" value="PRC-BARREL DOMAIN-CONTAINING PROTEIN"/>
    <property type="match status" value="1"/>
</dbReference>
<evidence type="ECO:0000313" key="4">
    <source>
        <dbReference type="Proteomes" id="UP000534783"/>
    </source>
</evidence>
<dbReference type="PANTHER" id="PTHR38137">
    <property type="entry name" value="PRC-BARREL DOMAIN PROTEIN"/>
    <property type="match status" value="1"/>
</dbReference>
<dbReference type="RefSeq" id="WP_168059282.1">
    <property type="nucleotide sequence ID" value="NZ_VTOW01000002.1"/>
</dbReference>
<sequence>MISGRELIGMPIFSLDRGEEIGEVENLIFDPDQRKVVGFVLEEGGLFRSPEVIPFESIESIGPDAIVLKRSASLEAPSDEIDPKQIKKEGFNLTGRRVISNRGHEIGTVYDLEISESTGGVTGIEVRRGLFQDTAEGKKRIDFEYIEQIGKDAIIVSEAALEALAAQRGGLTKTYENMKESGASTYRSVKESSVESLERVRGRSGTFGATAREKKESWGKNAQERMEEMRERSRSGLDRGKSEASRFWENLRTGFDRFRRKAEDYFNWLHNRFLQRRIDQAIGRRVSRTILDPSDDVILNQGEMITYIAIRRAKEAGVLEILLDSVVKENIFALRRKETQSAAEEIFAKRPPPPAQTDERLQKSA</sequence>
<proteinExistence type="predicted"/>
<dbReference type="Pfam" id="PF05239">
    <property type="entry name" value="PRC"/>
    <property type="match status" value="2"/>
</dbReference>
<accession>A0A7X6DPD7</accession>
<dbReference type="SUPFAM" id="SSF50346">
    <property type="entry name" value="PRC-barrel domain"/>
    <property type="match status" value="2"/>
</dbReference>
<feature type="compositionally biased region" description="Basic and acidic residues" evidence="1">
    <location>
        <begin position="211"/>
        <end position="224"/>
    </location>
</feature>
<protein>
    <recommendedName>
        <fullName evidence="2">PRC-barrel domain-containing protein</fullName>
    </recommendedName>
</protein>
<dbReference type="Gene3D" id="2.30.30.240">
    <property type="entry name" value="PRC-barrel domain"/>
    <property type="match status" value="2"/>
</dbReference>
<feature type="domain" description="PRC-barrel" evidence="2">
    <location>
        <begin position="92"/>
        <end position="157"/>
    </location>
</feature>
<evidence type="ECO:0000256" key="1">
    <source>
        <dbReference type="SAM" id="MobiDB-lite"/>
    </source>
</evidence>
<dbReference type="InterPro" id="IPR027275">
    <property type="entry name" value="PRC-brl_dom"/>
</dbReference>
<organism evidence="3 4">
    <name type="scientific">Candidatus Manganitrophus noduliformans</name>
    <dbReference type="NCBI Taxonomy" id="2606439"/>
    <lineage>
        <taxon>Bacteria</taxon>
        <taxon>Pseudomonadati</taxon>
        <taxon>Nitrospirota</taxon>
        <taxon>Nitrospiria</taxon>
        <taxon>Candidatus Troglogloeales</taxon>
        <taxon>Candidatus Manganitrophaceae</taxon>
        <taxon>Candidatus Manganitrophus</taxon>
    </lineage>
</organism>
<name>A0A7X6DPD7_9BACT</name>
<evidence type="ECO:0000259" key="2">
    <source>
        <dbReference type="Pfam" id="PF05239"/>
    </source>
</evidence>
<dbReference type="EMBL" id="VTOW01000002">
    <property type="protein sequence ID" value="NKE70933.1"/>
    <property type="molecule type" value="Genomic_DNA"/>
</dbReference>
<feature type="domain" description="PRC-barrel" evidence="2">
    <location>
        <begin position="2"/>
        <end position="73"/>
    </location>
</feature>
<dbReference type="Proteomes" id="UP000534783">
    <property type="component" value="Unassembled WGS sequence"/>
</dbReference>
<keyword evidence="4" id="KW-1185">Reference proteome</keyword>
<gene>
    <name evidence="3" type="ORF">MNODULE_09295</name>
</gene>